<organism evidence="2 3">
    <name type="scientific">Botryotinia fuckeliana (strain B05.10)</name>
    <name type="common">Noble rot fungus</name>
    <name type="synonym">Botrytis cinerea</name>
    <dbReference type="NCBI Taxonomy" id="332648"/>
    <lineage>
        <taxon>Eukaryota</taxon>
        <taxon>Fungi</taxon>
        <taxon>Dikarya</taxon>
        <taxon>Ascomycota</taxon>
        <taxon>Pezizomycotina</taxon>
        <taxon>Leotiomycetes</taxon>
        <taxon>Helotiales</taxon>
        <taxon>Sclerotiniaceae</taxon>
        <taxon>Botrytis</taxon>
    </lineage>
</organism>
<proteinExistence type="predicted"/>
<evidence type="ECO:0000313" key="2">
    <source>
        <dbReference type="EMBL" id="ATZ53926.1"/>
    </source>
</evidence>
<evidence type="ECO:0000313" key="3">
    <source>
        <dbReference type="Proteomes" id="UP000001798"/>
    </source>
</evidence>
<reference evidence="2 3" key="2">
    <citation type="journal article" date="2012" name="Eukaryot. Cell">
        <title>Genome update of Botrytis cinerea strains B05.10 and T4.</title>
        <authorList>
            <person name="Staats M."/>
            <person name="van Kan J.A."/>
        </authorList>
    </citation>
    <scope>NUCLEOTIDE SEQUENCE [LARGE SCALE GENOMIC DNA]</scope>
    <source>
        <strain evidence="2 3">B05.10</strain>
    </source>
</reference>
<feature type="signal peptide" evidence="1">
    <location>
        <begin position="1"/>
        <end position="25"/>
    </location>
</feature>
<name>A0A384JTK9_BOTFB</name>
<protein>
    <submittedName>
        <fullName evidence="2">Uncharacterized protein</fullName>
    </submittedName>
</protein>
<keyword evidence="3" id="KW-1185">Reference proteome</keyword>
<dbReference type="AlphaFoldDB" id="A0A384JTK9"/>
<reference evidence="2 3" key="1">
    <citation type="journal article" date="2011" name="PLoS Genet.">
        <title>Genomic analysis of the necrotrophic fungal pathogens Sclerotinia sclerotiorum and Botrytis cinerea.</title>
        <authorList>
            <person name="Amselem J."/>
            <person name="Cuomo C.A."/>
            <person name="van Kan J.A."/>
            <person name="Viaud M."/>
            <person name="Benito E.P."/>
            <person name="Couloux A."/>
            <person name="Coutinho P.M."/>
            <person name="de Vries R.P."/>
            <person name="Dyer P.S."/>
            <person name="Fillinger S."/>
            <person name="Fournier E."/>
            <person name="Gout L."/>
            <person name="Hahn M."/>
            <person name="Kohn L."/>
            <person name="Lapalu N."/>
            <person name="Plummer K.M."/>
            <person name="Pradier J.M."/>
            <person name="Quevillon E."/>
            <person name="Sharon A."/>
            <person name="Simon A."/>
            <person name="ten Have A."/>
            <person name="Tudzynski B."/>
            <person name="Tudzynski P."/>
            <person name="Wincker P."/>
            <person name="Andrew M."/>
            <person name="Anthouard V."/>
            <person name="Beever R.E."/>
            <person name="Beffa R."/>
            <person name="Benoit I."/>
            <person name="Bouzid O."/>
            <person name="Brault B."/>
            <person name="Chen Z."/>
            <person name="Choquer M."/>
            <person name="Collemare J."/>
            <person name="Cotton P."/>
            <person name="Danchin E.G."/>
            <person name="Da Silva C."/>
            <person name="Gautier A."/>
            <person name="Giraud C."/>
            <person name="Giraud T."/>
            <person name="Gonzalez C."/>
            <person name="Grossetete S."/>
            <person name="Guldener U."/>
            <person name="Henrissat B."/>
            <person name="Howlett B.J."/>
            <person name="Kodira C."/>
            <person name="Kretschmer M."/>
            <person name="Lappartient A."/>
            <person name="Leroch M."/>
            <person name="Levis C."/>
            <person name="Mauceli E."/>
            <person name="Neuveglise C."/>
            <person name="Oeser B."/>
            <person name="Pearson M."/>
            <person name="Poulain J."/>
            <person name="Poussereau N."/>
            <person name="Quesneville H."/>
            <person name="Rascle C."/>
            <person name="Schumacher J."/>
            <person name="Segurens B."/>
            <person name="Sexton A."/>
            <person name="Silva E."/>
            <person name="Sirven C."/>
            <person name="Soanes D.M."/>
            <person name="Talbot N.J."/>
            <person name="Templeton M."/>
            <person name="Yandava C."/>
            <person name="Yarden O."/>
            <person name="Zeng Q."/>
            <person name="Rollins J.A."/>
            <person name="Lebrun M.H."/>
            <person name="Dickman M."/>
        </authorList>
    </citation>
    <scope>NUCLEOTIDE SEQUENCE [LARGE SCALE GENOMIC DNA]</scope>
    <source>
        <strain evidence="2 3">B05.10</strain>
    </source>
</reference>
<reference evidence="2 3" key="3">
    <citation type="journal article" date="2017" name="Mol. Plant Pathol.">
        <title>A gapless genome sequence of the fungus Botrytis cinerea.</title>
        <authorList>
            <person name="Van Kan J.A."/>
            <person name="Stassen J.H."/>
            <person name="Mosbach A."/>
            <person name="Van Der Lee T.A."/>
            <person name="Faino L."/>
            <person name="Farmer A.D."/>
            <person name="Papasotiriou D.G."/>
            <person name="Zhou S."/>
            <person name="Seidl M.F."/>
            <person name="Cottam E."/>
            <person name="Edel D."/>
            <person name="Hahn M."/>
            <person name="Schwartz D.C."/>
            <person name="Dietrich R.A."/>
            <person name="Widdison S."/>
            <person name="Scalliet G."/>
        </authorList>
    </citation>
    <scope>NUCLEOTIDE SEQUENCE [LARGE SCALE GENOMIC DNA]</scope>
    <source>
        <strain evidence="2 3">B05.10</strain>
    </source>
</reference>
<dbReference type="GeneID" id="36394533"/>
<gene>
    <name evidence="2" type="ORF">BCIN_09g06810</name>
</gene>
<sequence length="59" mass="6788">MYSGLGILVCLSMMMMMMMKLPGASRPDGYACLSNSPSTPRNNRYFHSPNFYRSLLYFH</sequence>
<dbReference type="RefSeq" id="XP_024551119.1">
    <property type="nucleotide sequence ID" value="XM_024695325.1"/>
</dbReference>
<keyword evidence="1" id="KW-0732">Signal</keyword>
<dbReference type="Proteomes" id="UP000001798">
    <property type="component" value="Chromosome 9"/>
</dbReference>
<accession>A0A384JTK9</accession>
<dbReference type="EMBL" id="CP009813">
    <property type="protein sequence ID" value="ATZ53926.1"/>
    <property type="molecule type" value="Genomic_DNA"/>
</dbReference>
<feature type="chain" id="PRO_5016682454" evidence="1">
    <location>
        <begin position="26"/>
        <end position="59"/>
    </location>
</feature>
<dbReference type="VEuPathDB" id="FungiDB:Bcin09g06810"/>
<evidence type="ECO:0000256" key="1">
    <source>
        <dbReference type="SAM" id="SignalP"/>
    </source>
</evidence>